<evidence type="ECO:0000256" key="3">
    <source>
        <dbReference type="ARBA" id="ARBA00022679"/>
    </source>
</evidence>
<dbReference type="SUPFAM" id="SSF53901">
    <property type="entry name" value="Thiolase-like"/>
    <property type="match status" value="1"/>
</dbReference>
<dbReference type="InterPro" id="IPR018201">
    <property type="entry name" value="Ketoacyl_synth_AS"/>
</dbReference>
<dbReference type="SUPFAM" id="SSF53187">
    <property type="entry name" value="Zn-dependent exopeptidases"/>
    <property type="match status" value="1"/>
</dbReference>
<evidence type="ECO:0000313" key="7">
    <source>
        <dbReference type="EMBL" id="CAK9027069.1"/>
    </source>
</evidence>
<dbReference type="InterPro" id="IPR016039">
    <property type="entry name" value="Thiolase-like"/>
</dbReference>
<comment type="similarity">
    <text evidence="4">Belongs to the thiolase-like superfamily. Beta-ketoacyl-ACP synthases family.</text>
</comment>
<keyword evidence="1" id="KW-0596">Phosphopantetheine</keyword>
<protein>
    <recommendedName>
        <fullName evidence="6">Ketosynthase family 3 (KS3) domain-containing protein</fullName>
    </recommendedName>
</protein>
<evidence type="ECO:0000256" key="2">
    <source>
        <dbReference type="ARBA" id="ARBA00022553"/>
    </source>
</evidence>
<proteinExistence type="inferred from homology"/>
<dbReference type="Pfam" id="PF02801">
    <property type="entry name" value="Ketoacyl-synt_C"/>
    <property type="match status" value="1"/>
</dbReference>
<dbReference type="EMBL" id="CAXAMN010008891">
    <property type="protein sequence ID" value="CAK9027069.1"/>
    <property type="molecule type" value="Genomic_DNA"/>
</dbReference>
<comment type="caution">
    <text evidence="7">The sequence shown here is derived from an EMBL/GenBank/DDBJ whole genome shotgun (WGS) entry which is preliminary data.</text>
</comment>
<dbReference type="InterPro" id="IPR007484">
    <property type="entry name" value="Peptidase_M28"/>
</dbReference>
<dbReference type="Gene3D" id="3.50.30.30">
    <property type="match status" value="1"/>
</dbReference>
<keyword evidence="2" id="KW-0597">Phosphoprotein</keyword>
<dbReference type="InterPro" id="IPR020841">
    <property type="entry name" value="PKS_Beta-ketoAc_synthase_dom"/>
</dbReference>
<reference evidence="7 8" key="1">
    <citation type="submission" date="2024-02" db="EMBL/GenBank/DDBJ databases">
        <authorList>
            <person name="Chen Y."/>
            <person name="Shah S."/>
            <person name="Dougan E. K."/>
            <person name="Thang M."/>
            <person name="Chan C."/>
        </authorList>
    </citation>
    <scope>NUCLEOTIDE SEQUENCE [LARGE SCALE GENOMIC DNA]</scope>
</reference>
<dbReference type="Pfam" id="PF04389">
    <property type="entry name" value="Peptidase_M28"/>
    <property type="match status" value="1"/>
</dbReference>
<dbReference type="Pfam" id="PF00109">
    <property type="entry name" value="ketoacyl-synt"/>
    <property type="match status" value="1"/>
</dbReference>
<name>A0ABP0KM77_9DINO</name>
<evidence type="ECO:0000256" key="4">
    <source>
        <dbReference type="RuleBase" id="RU003694"/>
    </source>
</evidence>
<dbReference type="PANTHER" id="PTHR43775:SF37">
    <property type="entry name" value="SI:DKEY-61P9.11"/>
    <property type="match status" value="1"/>
</dbReference>
<dbReference type="Gene3D" id="3.40.630.10">
    <property type="entry name" value="Zn peptidases"/>
    <property type="match status" value="1"/>
</dbReference>
<dbReference type="PANTHER" id="PTHR43775">
    <property type="entry name" value="FATTY ACID SYNTHASE"/>
    <property type="match status" value="1"/>
</dbReference>
<dbReference type="CDD" id="cd00833">
    <property type="entry name" value="PKS"/>
    <property type="match status" value="1"/>
</dbReference>
<evidence type="ECO:0000313" key="8">
    <source>
        <dbReference type="Proteomes" id="UP001642484"/>
    </source>
</evidence>
<accession>A0ABP0KM77</accession>
<evidence type="ECO:0000256" key="5">
    <source>
        <dbReference type="SAM" id="MobiDB-lite"/>
    </source>
</evidence>
<keyword evidence="3 4" id="KW-0808">Transferase</keyword>
<evidence type="ECO:0000256" key="1">
    <source>
        <dbReference type="ARBA" id="ARBA00022450"/>
    </source>
</evidence>
<dbReference type="PROSITE" id="PS52004">
    <property type="entry name" value="KS3_2"/>
    <property type="match status" value="1"/>
</dbReference>
<organism evidence="7 8">
    <name type="scientific">Durusdinium trenchii</name>
    <dbReference type="NCBI Taxonomy" id="1381693"/>
    <lineage>
        <taxon>Eukaryota</taxon>
        <taxon>Sar</taxon>
        <taxon>Alveolata</taxon>
        <taxon>Dinophyceae</taxon>
        <taxon>Suessiales</taxon>
        <taxon>Symbiodiniaceae</taxon>
        <taxon>Durusdinium</taxon>
    </lineage>
</organism>
<dbReference type="InterPro" id="IPR014030">
    <property type="entry name" value="Ketoacyl_synth_N"/>
</dbReference>
<sequence length="1525" mass="168644">MEMSESDVAALLEALQAQDYALLPPLSGAIDRTSVLEALQGRERWQPEFPEFENDTMGRSFSQNKVSWLDDAEDHLAAICKELIDLAEVVAGVTPSLGLPSSGRTRVMAHTASTEEDKKQLALPAQGIKVEARVLQDRLLFREQRKVCILHIVGGAEHGTLILHRAGLDTPVQCEDGMTLVFRHDIYDYSFEPSKDQHALQLWLLKDPPPGEKPILVDPKEALKKIPVGPLYGTGNDTVDVMSISVRDPGLVNGPEDYWAMLSGGCDTIVRVPLDRWDLELYYSAEPDVSGKGYIQHFGMLTDQQMSMFDNQFFNMTPEEVKFLDPTQRNALEVGYDCFFRAGWNRESLQGTEMCASFGYAASEFVVNMALRGHFGFESDLYLQTNPSSCASRLHYVFGMKGPVSTTETACSSSLSAVGLMHNNLRPVMPDESVDMASMRKQVKYGIAIGSNGHFDPFYTIALCGASMLSHVGRCFTFDQSADGFIRGEGCGAMSFRVSSKEDVARLAVLCGTCLNQDGRSASLTAPHGPSQQECIRASLREAGIKPLDIQIQELHGTGTALGDPIEVGALRATMMRFEGQVRQHPLVKTSSKSNLGHTEMSAGINGLMKCVLMGCFAVSAPNIHLRLLNPHIDDAAYPVYFTPEFVDQGKETGFFGVSSFGFGGSNARGDIWCRAQAGHRNTAHDRSSMSFGCDRIFRCIEAFGSLTMPLPGVDPFETEHGDSTEGLSGEYTVGAKLQGKTEYFVVSSANGWSYGKMTWDPSSKSHCYAIMMGEALCEQFQISCDGFDDLKIFPATQLADEQAVVLGPGIAPSGHTWLIDGRKDKVKPHALYRISLQWNEELRKKRTAQMVQMAQMETPLARRMRQNIRFLADDALKGRKPGTFGEEVAAAFVASEMEEIGCLPAGEDGTYFQTVKMVGLTVKEETSRLGFKVKDFQITGTFGDDYVHSMDPTDCGESEILSSLESDLVFVGHGVKAPELSWDDFKEQSMVGKVILVLVNQPQVPPFPSDDMLYYGRWSYKLEEARRRGAAGCLIIHFSEEFAGYPWSVTQTGYKGEKVSLEKEQVNPLMLQGWLSQRMGEKLAEAFGGTLQSWCTEASKSDFQPFTVGRISHEVEYQLRRFQGRNVLGLISGNVAPREVVVIAGHHDHLGEQGNEIYNGAVDNCTGVAMMLATARLLKDISLGRSVLFMAPTAEECGMLGSEFYAQHPLVGGQLIQPIAAFAFDVGNVWGKTADLAILGFGKSTLDPLLMEAAESQKLRIIPDQQPKMGLFYRSDHWSFVRHGVPGCWFFFGHDFIGRPATYYEEVIGRYIKTEYYKPADTYKEHWSMEGLLSQVEYTVAVVKLLSSRTDFYPKILEQAPPDTPPVPSPDNSWRMQVFWEVVEASDLPIKVVRHSYYIVASWTAYKPFEMVPLRKGELYESTVRIGIQDLEEFQFLRDADVLQAIYPAEKGGSHAVPVCGPDSLGRGKFWRLAGQSGQAWRIQLQVGAQGITVMAIGPQGQRKWTRTPEPPGPSTVGSTHRGD</sequence>
<feature type="domain" description="Ketosynthase family 3 (KS3)" evidence="6">
    <location>
        <begin position="236"/>
        <end position="674"/>
    </location>
</feature>
<keyword evidence="8" id="KW-1185">Reference proteome</keyword>
<gene>
    <name evidence="7" type="ORF">CCMP2556_LOCUS16619</name>
</gene>
<dbReference type="InterPro" id="IPR014031">
    <property type="entry name" value="Ketoacyl_synth_C"/>
</dbReference>
<dbReference type="SMART" id="SM00825">
    <property type="entry name" value="PKS_KS"/>
    <property type="match status" value="1"/>
</dbReference>
<feature type="region of interest" description="Disordered" evidence="5">
    <location>
        <begin position="1500"/>
        <end position="1525"/>
    </location>
</feature>
<dbReference type="PROSITE" id="PS00606">
    <property type="entry name" value="KS3_1"/>
    <property type="match status" value="1"/>
</dbReference>
<evidence type="ECO:0000259" key="6">
    <source>
        <dbReference type="PROSITE" id="PS52004"/>
    </source>
</evidence>
<dbReference type="Proteomes" id="UP001642484">
    <property type="component" value="Unassembled WGS sequence"/>
</dbReference>
<dbReference type="InterPro" id="IPR050091">
    <property type="entry name" value="PKS_NRPS_Biosynth_Enz"/>
</dbReference>
<dbReference type="Gene3D" id="3.40.47.10">
    <property type="match status" value="1"/>
</dbReference>